<dbReference type="Pfam" id="PF08231">
    <property type="entry name" value="SYF2"/>
    <property type="match status" value="1"/>
</dbReference>
<name>A0ABP0EDR6_9ASCO</name>
<comment type="subunit">
    <text evidence="9">May be part of a spliceosome complex.</text>
</comment>
<comment type="similarity">
    <text evidence="3 9">Belongs to the SYF2 family.</text>
</comment>
<sequence>MSSRLEALRKKKREAQSQNKQELYKDFQNQKLKSVNLKALARGKEGAEDKLEQINKGDDYTRAKNWGWSVEECEAWEAKQNERAAAKNRSETHDYGKLAEQVYTKEISKLQVDKEEYSKARAKNSAGTSNTAYLVQKPSKNKISSLAQGIQETSAKRAALSKRKTTDNSNSEGYINEKNRQFNMKLDRQYK</sequence>
<evidence type="ECO:0000313" key="11">
    <source>
        <dbReference type="EMBL" id="CAK7909600.1"/>
    </source>
</evidence>
<dbReference type="InterPro" id="IPR013260">
    <property type="entry name" value="mRNA_splic_SYF2"/>
</dbReference>
<comment type="function">
    <text evidence="1 9">Involved in pre-mRNA splicing.</text>
</comment>
<feature type="region of interest" description="Disordered" evidence="10">
    <location>
        <begin position="120"/>
        <end position="191"/>
    </location>
</feature>
<proteinExistence type="inferred from homology"/>
<evidence type="ECO:0000256" key="10">
    <source>
        <dbReference type="SAM" id="MobiDB-lite"/>
    </source>
</evidence>
<reference evidence="11 12" key="1">
    <citation type="submission" date="2024-01" db="EMBL/GenBank/DDBJ databases">
        <authorList>
            <consortium name="Genoscope - CEA"/>
            <person name="William W."/>
        </authorList>
    </citation>
    <scope>NUCLEOTIDE SEQUENCE [LARGE SCALE GENOMIC DNA]</scope>
    <source>
        <strain evidence="11 12">29B2s-10</strain>
    </source>
</reference>
<evidence type="ECO:0000256" key="5">
    <source>
        <dbReference type="ARBA" id="ARBA00022664"/>
    </source>
</evidence>
<keyword evidence="7 9" id="KW-0508">mRNA splicing</keyword>
<organism evidence="11 12">
    <name type="scientific">[Candida] anglica</name>
    <dbReference type="NCBI Taxonomy" id="148631"/>
    <lineage>
        <taxon>Eukaryota</taxon>
        <taxon>Fungi</taxon>
        <taxon>Dikarya</taxon>
        <taxon>Ascomycota</taxon>
        <taxon>Saccharomycotina</taxon>
        <taxon>Pichiomycetes</taxon>
        <taxon>Debaryomycetaceae</taxon>
        <taxon>Kurtzmaniella</taxon>
    </lineage>
</organism>
<keyword evidence="5 9" id="KW-0507">mRNA processing</keyword>
<dbReference type="EMBL" id="OZ004257">
    <property type="protein sequence ID" value="CAK7909600.1"/>
    <property type="molecule type" value="Genomic_DNA"/>
</dbReference>
<protein>
    <recommendedName>
        <fullName evidence="4 9">Pre-mRNA-splicing factor SYF2</fullName>
    </recommendedName>
</protein>
<evidence type="ECO:0000256" key="9">
    <source>
        <dbReference type="RuleBase" id="RU367148"/>
    </source>
</evidence>
<evidence type="ECO:0000256" key="8">
    <source>
        <dbReference type="ARBA" id="ARBA00023242"/>
    </source>
</evidence>
<feature type="compositionally biased region" description="Polar residues" evidence="10">
    <location>
        <begin position="16"/>
        <end position="25"/>
    </location>
</feature>
<evidence type="ECO:0000256" key="4">
    <source>
        <dbReference type="ARBA" id="ARBA00014745"/>
    </source>
</evidence>
<evidence type="ECO:0000256" key="6">
    <source>
        <dbReference type="ARBA" id="ARBA00022728"/>
    </source>
</evidence>
<keyword evidence="8 9" id="KW-0539">Nucleus</keyword>
<dbReference type="PANTHER" id="PTHR13264">
    <property type="entry name" value="GCIP-INTERACTING PROTEIN P29"/>
    <property type="match status" value="1"/>
</dbReference>
<evidence type="ECO:0000256" key="3">
    <source>
        <dbReference type="ARBA" id="ARBA00010028"/>
    </source>
</evidence>
<gene>
    <name evidence="11" type="primary">SYF2</name>
    <name evidence="11" type="ORF">CAAN4_E15654</name>
</gene>
<feature type="region of interest" description="Disordered" evidence="10">
    <location>
        <begin position="1"/>
        <end position="25"/>
    </location>
</feature>
<feature type="compositionally biased region" description="Basic and acidic residues" evidence="10">
    <location>
        <begin position="175"/>
        <end position="191"/>
    </location>
</feature>
<evidence type="ECO:0000256" key="2">
    <source>
        <dbReference type="ARBA" id="ARBA00004123"/>
    </source>
</evidence>
<keyword evidence="12" id="KW-1185">Reference proteome</keyword>
<dbReference type="PANTHER" id="PTHR13264:SF5">
    <property type="entry name" value="PRE-MRNA-SPLICING FACTOR SYF2"/>
    <property type="match status" value="1"/>
</dbReference>
<evidence type="ECO:0000256" key="7">
    <source>
        <dbReference type="ARBA" id="ARBA00023187"/>
    </source>
</evidence>
<evidence type="ECO:0000313" key="12">
    <source>
        <dbReference type="Proteomes" id="UP001497600"/>
    </source>
</evidence>
<evidence type="ECO:0000256" key="1">
    <source>
        <dbReference type="ARBA" id="ARBA00003777"/>
    </source>
</evidence>
<comment type="subcellular location">
    <subcellularLocation>
        <location evidence="2 9">Nucleus</location>
    </subcellularLocation>
</comment>
<feature type="compositionally biased region" description="Polar residues" evidence="10">
    <location>
        <begin position="141"/>
        <end position="153"/>
    </location>
</feature>
<dbReference type="Proteomes" id="UP001497600">
    <property type="component" value="Chromosome E"/>
</dbReference>
<accession>A0ABP0EDR6</accession>
<keyword evidence="6 9" id="KW-0747">Spliceosome</keyword>